<evidence type="ECO:0000256" key="1">
    <source>
        <dbReference type="ARBA" id="ARBA00006111"/>
    </source>
</evidence>
<keyword evidence="2" id="KW-0175">Coiled coil</keyword>
<evidence type="ECO:0000313" key="5">
    <source>
        <dbReference type="EMBL" id="CAL8113948.1"/>
    </source>
</evidence>
<feature type="compositionally biased region" description="Low complexity" evidence="4">
    <location>
        <begin position="23"/>
        <end position="38"/>
    </location>
</feature>
<accession>A0ABP1QWW9</accession>
<proteinExistence type="inferred from homology"/>
<dbReference type="InterPro" id="IPR017246">
    <property type="entry name" value="Snapin"/>
</dbReference>
<evidence type="ECO:0000256" key="2">
    <source>
        <dbReference type="ARBA" id="ARBA00023054"/>
    </source>
</evidence>
<dbReference type="Pfam" id="PF14712">
    <property type="entry name" value="Snapin_Pallidin"/>
    <property type="match status" value="1"/>
</dbReference>
<feature type="region of interest" description="Disordered" evidence="4">
    <location>
        <begin position="1"/>
        <end position="52"/>
    </location>
</feature>
<dbReference type="PANTHER" id="PTHR31305">
    <property type="entry name" value="SNARE-ASSOCIATED PROTEIN SNAPIN"/>
    <property type="match status" value="1"/>
</dbReference>
<gene>
    <name evidence="5" type="ORF">ODALV1_LOCUS16247</name>
</gene>
<evidence type="ECO:0000256" key="3">
    <source>
        <dbReference type="ARBA" id="ARBA00033330"/>
    </source>
</evidence>
<evidence type="ECO:0000313" key="6">
    <source>
        <dbReference type="Proteomes" id="UP001642540"/>
    </source>
</evidence>
<dbReference type="Proteomes" id="UP001642540">
    <property type="component" value="Unassembled WGS sequence"/>
</dbReference>
<organism evidence="5 6">
    <name type="scientific">Orchesella dallaii</name>
    <dbReference type="NCBI Taxonomy" id="48710"/>
    <lineage>
        <taxon>Eukaryota</taxon>
        <taxon>Metazoa</taxon>
        <taxon>Ecdysozoa</taxon>
        <taxon>Arthropoda</taxon>
        <taxon>Hexapoda</taxon>
        <taxon>Collembola</taxon>
        <taxon>Entomobryomorpha</taxon>
        <taxon>Entomobryoidea</taxon>
        <taxon>Orchesellidae</taxon>
        <taxon>Orchesellinae</taxon>
        <taxon>Orchesella</taxon>
    </lineage>
</organism>
<sequence length="187" mass="19795">MATSTTAGGGALNSGVPDEDQIQQRSSSSPISQRSQISVDDPDSLDLTGPNPTRDALADGIVSLLSPTLKTLDEGVLATKRSQEELSEQIALLTDQLKLISAEQTCPIDLDGYVTRLGTIKAKINVISSVLHSAQERLNKVHEQAVKEAARRKPLLEPSPVSSPASASGSNDNNQNSNNDPALDDKQ</sequence>
<reference evidence="5 6" key="1">
    <citation type="submission" date="2024-08" db="EMBL/GenBank/DDBJ databases">
        <authorList>
            <person name="Cucini C."/>
            <person name="Frati F."/>
        </authorList>
    </citation>
    <scope>NUCLEOTIDE SEQUENCE [LARGE SCALE GENOMIC DNA]</scope>
</reference>
<evidence type="ECO:0000256" key="4">
    <source>
        <dbReference type="SAM" id="MobiDB-lite"/>
    </source>
</evidence>
<dbReference type="EMBL" id="CAXLJM020000049">
    <property type="protein sequence ID" value="CAL8113948.1"/>
    <property type="molecule type" value="Genomic_DNA"/>
</dbReference>
<protein>
    <recommendedName>
        <fullName evidence="3">Biogenesis of lysosome-related organelles complex 1 subunit 7</fullName>
    </recommendedName>
</protein>
<name>A0ABP1QWW9_9HEXA</name>
<feature type="compositionally biased region" description="Basic and acidic residues" evidence="4">
    <location>
        <begin position="145"/>
        <end position="155"/>
    </location>
</feature>
<comment type="similarity">
    <text evidence="1">Belongs to the SNAPIN family.</text>
</comment>
<keyword evidence="6" id="KW-1185">Reference proteome</keyword>
<comment type="caution">
    <text evidence="5">The sequence shown here is derived from an EMBL/GenBank/DDBJ whole genome shotgun (WGS) entry which is preliminary data.</text>
</comment>
<dbReference type="InterPro" id="IPR028119">
    <property type="entry name" value="Snapin/Pallidin/Snn1"/>
</dbReference>
<dbReference type="PANTHER" id="PTHR31305:SF2">
    <property type="entry name" value="SNARE-ASSOCIATED PROTEIN SNAPIN"/>
    <property type="match status" value="1"/>
</dbReference>
<feature type="region of interest" description="Disordered" evidence="4">
    <location>
        <begin position="145"/>
        <end position="187"/>
    </location>
</feature>
<feature type="compositionally biased region" description="Low complexity" evidence="4">
    <location>
        <begin position="158"/>
        <end position="180"/>
    </location>
</feature>